<dbReference type="AlphaFoldDB" id="A0AA86PX36"/>
<protein>
    <submittedName>
        <fullName evidence="3">Hypothetical_protein</fullName>
    </submittedName>
</protein>
<evidence type="ECO:0000313" key="3">
    <source>
        <dbReference type="EMBL" id="CAL6021654.1"/>
    </source>
</evidence>
<keyword evidence="1" id="KW-0812">Transmembrane</keyword>
<dbReference type="Proteomes" id="UP001642409">
    <property type="component" value="Unassembled WGS sequence"/>
</dbReference>
<evidence type="ECO:0000256" key="1">
    <source>
        <dbReference type="SAM" id="Phobius"/>
    </source>
</evidence>
<comment type="caution">
    <text evidence="2">The sequence shown here is derived from an EMBL/GenBank/DDBJ whole genome shotgun (WGS) entry which is preliminary data.</text>
</comment>
<evidence type="ECO:0000313" key="2">
    <source>
        <dbReference type="EMBL" id="CAI9946446.1"/>
    </source>
</evidence>
<keyword evidence="1" id="KW-0472">Membrane</keyword>
<proteinExistence type="predicted"/>
<dbReference type="EMBL" id="CATOUU010000762">
    <property type="protein sequence ID" value="CAI9946446.1"/>
    <property type="molecule type" value="Genomic_DNA"/>
</dbReference>
<keyword evidence="4" id="KW-1185">Reference proteome</keyword>
<accession>A0AA86PX36</accession>
<organism evidence="2">
    <name type="scientific">Hexamita inflata</name>
    <dbReference type="NCBI Taxonomy" id="28002"/>
    <lineage>
        <taxon>Eukaryota</taxon>
        <taxon>Metamonada</taxon>
        <taxon>Diplomonadida</taxon>
        <taxon>Hexamitidae</taxon>
        <taxon>Hexamitinae</taxon>
        <taxon>Hexamita</taxon>
    </lineage>
</organism>
<reference evidence="2" key="1">
    <citation type="submission" date="2023-06" db="EMBL/GenBank/DDBJ databases">
        <authorList>
            <person name="Kurt Z."/>
        </authorList>
    </citation>
    <scope>NUCLEOTIDE SEQUENCE</scope>
</reference>
<reference evidence="3 4" key="2">
    <citation type="submission" date="2024-07" db="EMBL/GenBank/DDBJ databases">
        <authorList>
            <person name="Akdeniz Z."/>
        </authorList>
    </citation>
    <scope>NUCLEOTIDE SEQUENCE [LARGE SCALE GENOMIC DNA]</scope>
</reference>
<evidence type="ECO:0000313" key="4">
    <source>
        <dbReference type="Proteomes" id="UP001642409"/>
    </source>
</evidence>
<feature type="transmembrane region" description="Helical" evidence="1">
    <location>
        <begin position="135"/>
        <end position="154"/>
    </location>
</feature>
<dbReference type="EMBL" id="CAXDID020000089">
    <property type="protein sequence ID" value="CAL6021654.1"/>
    <property type="molecule type" value="Genomic_DNA"/>
</dbReference>
<name>A0AA86PX36_9EUKA</name>
<sequence>MKQSSKYNIPQVLANISPKTSTTLFSELKIKQELVFNSRNSEVELIDVRKRLLGFKNDLQKEIGFCVQLFEQINAIEENMIIGQKHRQTQKYDVKLYIIIDSTMHIVAQRYRVLNTQYLQSYCKVERKLYSTFEYFYSNYLYYSTISFILTYWLENFQLRKEKKCKKVTQFTV</sequence>
<keyword evidence="1" id="KW-1133">Transmembrane helix</keyword>
<gene>
    <name evidence="3" type="ORF">HINF_LOCUS28272</name>
    <name evidence="2" type="ORF">HINF_LOCUS34091</name>
</gene>